<dbReference type="KEGG" id="tot:TOT_010000843"/>
<evidence type="ECO:0000256" key="1">
    <source>
        <dbReference type="SAM" id="Phobius"/>
    </source>
</evidence>
<dbReference type="AlphaFoldDB" id="J4CCH2"/>
<gene>
    <name evidence="2" type="ORF">TOT_010000843</name>
</gene>
<name>J4CCH2_THEOR</name>
<dbReference type="EMBL" id="AP011946">
    <property type="protein sequence ID" value="BAM39387.1"/>
    <property type="molecule type" value="Genomic_DNA"/>
</dbReference>
<dbReference type="eggNOG" id="ENOG502QXQV">
    <property type="taxonomic scope" value="Eukaryota"/>
</dbReference>
<keyword evidence="1" id="KW-0812">Transmembrane</keyword>
<accession>J4CCH2</accession>
<dbReference type="GeneID" id="20713711"/>
<feature type="transmembrane region" description="Helical" evidence="1">
    <location>
        <begin position="380"/>
        <end position="402"/>
    </location>
</feature>
<protein>
    <submittedName>
        <fullName evidence="2">Uncharacterized protein</fullName>
    </submittedName>
</protein>
<keyword evidence="3" id="KW-1185">Reference proteome</keyword>
<keyword evidence="1" id="KW-0472">Membrane</keyword>
<dbReference type="RefSeq" id="XP_009689688.1">
    <property type="nucleotide sequence ID" value="XM_009691393.1"/>
</dbReference>
<keyword evidence="1" id="KW-1133">Transmembrane helix</keyword>
<dbReference type="OrthoDB" id="366129at2759"/>
<evidence type="ECO:0000313" key="3">
    <source>
        <dbReference type="Proteomes" id="UP000003786"/>
    </source>
</evidence>
<sequence length="467" mass="54315">MGVPNYLSLLDDVRPINYMYKELIFTNINENNNNEYYYICPCRSSLEYNQHNLQFLTKNLNNAERDKINDRIKIIKVVTEESSMNMISTFLVQISKTSSLSGTNALIDSIVQNKANRIFIILNSEVIESDEILYYEDVIKSITESGYVRKLKLFVNFKYNGQHQHDKEELEESKMKLLDEVNDRLYNLFKNKECFDIVKGLKYSSICIPSDVRLIEHLLGVQENKLEKFSNYLTHLNGSIEDVVNTENATVTDGRLHGSTNVIGNCGKKDEGIAQMNEILNNINSLKINYSINRLENDLKSLTNINNRCDYYKEAQNSTIIFLVVATLVLHTVTSAFFNGLLLKLKVNNFNVPEVLKKLVTRCKFRLLIRKYLVKLRSWVLFYVFLIGFYLIFDFVSNKFLLKREFDKNKYQQQKSYSKHLNDLKNKLSSTCINMSVFTRVGMVLKGNKIVETQHNNKFKTKLQISL</sequence>
<evidence type="ECO:0000313" key="2">
    <source>
        <dbReference type="EMBL" id="BAM39387.1"/>
    </source>
</evidence>
<dbReference type="Proteomes" id="UP000003786">
    <property type="component" value="Chromosome 1"/>
</dbReference>
<dbReference type="VEuPathDB" id="PiroplasmaDB:TOT_010000843"/>
<organism evidence="2 3">
    <name type="scientific">Theileria orientalis strain Shintoku</name>
    <dbReference type="NCBI Taxonomy" id="869250"/>
    <lineage>
        <taxon>Eukaryota</taxon>
        <taxon>Sar</taxon>
        <taxon>Alveolata</taxon>
        <taxon>Apicomplexa</taxon>
        <taxon>Aconoidasida</taxon>
        <taxon>Piroplasmida</taxon>
        <taxon>Theileriidae</taxon>
        <taxon>Theileria</taxon>
    </lineage>
</organism>
<proteinExistence type="predicted"/>
<feature type="transmembrane region" description="Helical" evidence="1">
    <location>
        <begin position="320"/>
        <end position="343"/>
    </location>
</feature>
<reference evidence="2 3" key="1">
    <citation type="journal article" date="2012" name="MBio">
        <title>Comparative genome analysis of three eukaryotic parasites with differing abilities to transform leukocytes reveals key mediators of Theileria-induced leukocyte transformation.</title>
        <authorList>
            <person name="Hayashida K."/>
            <person name="Hara Y."/>
            <person name="Abe T."/>
            <person name="Yamasaki C."/>
            <person name="Toyoda A."/>
            <person name="Kosuge T."/>
            <person name="Suzuki Y."/>
            <person name="Sato Y."/>
            <person name="Kawashima S."/>
            <person name="Katayama T."/>
            <person name="Wakaguri H."/>
            <person name="Inoue N."/>
            <person name="Homma K."/>
            <person name="Tada-Umezaki M."/>
            <person name="Yagi Y."/>
            <person name="Fujii Y."/>
            <person name="Habara T."/>
            <person name="Kanehisa M."/>
            <person name="Watanabe H."/>
            <person name="Ito K."/>
            <person name="Gojobori T."/>
            <person name="Sugawara H."/>
            <person name="Imanishi T."/>
            <person name="Weir W."/>
            <person name="Gardner M."/>
            <person name="Pain A."/>
            <person name="Shiels B."/>
            <person name="Hattori M."/>
            <person name="Nene V."/>
            <person name="Sugimoto C."/>
        </authorList>
    </citation>
    <scope>NUCLEOTIDE SEQUENCE [LARGE SCALE GENOMIC DNA]</scope>
    <source>
        <strain evidence="2 3">Shintoku</strain>
    </source>
</reference>